<dbReference type="AlphaFoldDB" id="A0A9Q3PPA7"/>
<dbReference type="Proteomes" id="UP000765509">
    <property type="component" value="Unassembled WGS sequence"/>
</dbReference>
<gene>
    <name evidence="2" type="ORF">O181_108115</name>
</gene>
<feature type="region of interest" description="Disordered" evidence="1">
    <location>
        <begin position="72"/>
        <end position="107"/>
    </location>
</feature>
<sequence length="107" mass="12303">MFQKNYSSYESITLGSENKMVISSTISDAFPIRSLRKYCKLSGLSSIIYDTKPFELDLVINWVEVKNFRHKTHQEESLFLDKQDKKSDSKPEPRGNHQTQGKGTSRG</sequence>
<dbReference type="EMBL" id="AVOT02082559">
    <property type="protein sequence ID" value="MBW0568400.1"/>
    <property type="molecule type" value="Genomic_DNA"/>
</dbReference>
<accession>A0A9Q3PPA7</accession>
<feature type="compositionally biased region" description="Basic and acidic residues" evidence="1">
    <location>
        <begin position="73"/>
        <end position="95"/>
    </location>
</feature>
<name>A0A9Q3PPA7_9BASI</name>
<reference evidence="2" key="1">
    <citation type="submission" date="2021-03" db="EMBL/GenBank/DDBJ databases">
        <title>Draft genome sequence of rust myrtle Austropuccinia psidii MF-1, a brazilian biotype.</title>
        <authorList>
            <person name="Quecine M.C."/>
            <person name="Pachon D.M.R."/>
            <person name="Bonatelli M.L."/>
            <person name="Correr F.H."/>
            <person name="Franceschini L.M."/>
            <person name="Leite T.F."/>
            <person name="Margarido G.R.A."/>
            <person name="Almeida C.A."/>
            <person name="Ferrarezi J.A."/>
            <person name="Labate C.A."/>
        </authorList>
    </citation>
    <scope>NUCLEOTIDE SEQUENCE</scope>
    <source>
        <strain evidence="2">MF-1</strain>
    </source>
</reference>
<feature type="compositionally biased region" description="Polar residues" evidence="1">
    <location>
        <begin position="96"/>
        <end position="107"/>
    </location>
</feature>
<organism evidence="2 3">
    <name type="scientific">Austropuccinia psidii MF-1</name>
    <dbReference type="NCBI Taxonomy" id="1389203"/>
    <lineage>
        <taxon>Eukaryota</taxon>
        <taxon>Fungi</taxon>
        <taxon>Dikarya</taxon>
        <taxon>Basidiomycota</taxon>
        <taxon>Pucciniomycotina</taxon>
        <taxon>Pucciniomycetes</taxon>
        <taxon>Pucciniales</taxon>
        <taxon>Sphaerophragmiaceae</taxon>
        <taxon>Austropuccinia</taxon>
    </lineage>
</organism>
<protein>
    <submittedName>
        <fullName evidence="2">Uncharacterized protein</fullName>
    </submittedName>
</protein>
<keyword evidence="3" id="KW-1185">Reference proteome</keyword>
<comment type="caution">
    <text evidence="2">The sequence shown here is derived from an EMBL/GenBank/DDBJ whole genome shotgun (WGS) entry which is preliminary data.</text>
</comment>
<evidence type="ECO:0000313" key="3">
    <source>
        <dbReference type="Proteomes" id="UP000765509"/>
    </source>
</evidence>
<evidence type="ECO:0000256" key="1">
    <source>
        <dbReference type="SAM" id="MobiDB-lite"/>
    </source>
</evidence>
<evidence type="ECO:0000313" key="2">
    <source>
        <dbReference type="EMBL" id="MBW0568400.1"/>
    </source>
</evidence>
<proteinExistence type="predicted"/>